<accession>W5J7M3</accession>
<dbReference type="InterPro" id="IPR014352">
    <property type="entry name" value="FERM/acyl-CoA-bd_prot_sf"/>
</dbReference>
<feature type="compositionally biased region" description="Low complexity" evidence="10">
    <location>
        <begin position="416"/>
        <end position="427"/>
    </location>
</feature>
<dbReference type="SUPFAM" id="SSF50729">
    <property type="entry name" value="PH domain-like"/>
    <property type="match status" value="1"/>
</dbReference>
<comment type="similarity">
    <text evidence="3">Belongs to the protein-tyrosine phosphatase family. Non-receptor class subfamily.</text>
</comment>
<dbReference type="PANTHER" id="PTHR45706:SF1">
    <property type="entry name" value="PEZ, ISOFORM A"/>
    <property type="match status" value="1"/>
</dbReference>
<feature type="region of interest" description="Disordered" evidence="10">
    <location>
        <begin position="651"/>
        <end position="686"/>
    </location>
</feature>
<dbReference type="CDD" id="cd17099">
    <property type="entry name" value="FERM_F1_PTPN14_like"/>
    <property type="match status" value="1"/>
</dbReference>
<evidence type="ECO:0000259" key="11">
    <source>
        <dbReference type="PROSITE" id="PS50055"/>
    </source>
</evidence>
<keyword evidence="9" id="KW-0206">Cytoskeleton</keyword>
<evidence type="ECO:0000256" key="5">
    <source>
        <dbReference type="ARBA" id="ARBA00022490"/>
    </source>
</evidence>
<gene>
    <name evidence="14" type="ORF">AND_008419</name>
</gene>
<dbReference type="SMART" id="SM01196">
    <property type="entry name" value="FERM_C"/>
    <property type="match status" value="1"/>
</dbReference>
<dbReference type="InterPro" id="IPR041782">
    <property type="entry name" value="PTPN14/21_FERM_C"/>
</dbReference>
<dbReference type="PRINTS" id="PR00700">
    <property type="entry name" value="PRTYPHPHTASE"/>
</dbReference>
<evidence type="ECO:0000313" key="16">
    <source>
        <dbReference type="Proteomes" id="UP000000673"/>
    </source>
</evidence>
<dbReference type="GO" id="GO:0070161">
    <property type="term" value="C:anchoring junction"/>
    <property type="evidence" value="ECO:0007669"/>
    <property type="project" value="UniProtKB-SubCell"/>
</dbReference>
<feature type="compositionally biased region" description="Polar residues" evidence="10">
    <location>
        <begin position="737"/>
        <end position="746"/>
    </location>
</feature>
<evidence type="ECO:0000256" key="9">
    <source>
        <dbReference type="ARBA" id="ARBA00023212"/>
    </source>
</evidence>
<proteinExistence type="inferred from homology"/>
<evidence type="ECO:0000259" key="13">
    <source>
        <dbReference type="PROSITE" id="PS50057"/>
    </source>
</evidence>
<dbReference type="Gene3D" id="3.10.20.90">
    <property type="entry name" value="Phosphatidylinositol 3-kinase Catalytic Subunit, Chain A, domain 1"/>
    <property type="match status" value="1"/>
</dbReference>
<keyword evidence="14" id="KW-0675">Receptor</keyword>
<dbReference type="GO" id="GO:0048666">
    <property type="term" value="P:neuron development"/>
    <property type="evidence" value="ECO:0007669"/>
    <property type="project" value="UniProtKB-ARBA"/>
</dbReference>
<feature type="compositionally biased region" description="Low complexity" evidence="10">
    <location>
        <begin position="1060"/>
        <end position="1073"/>
    </location>
</feature>
<dbReference type="FunCoup" id="W5J7M3">
    <property type="interactions" value="378"/>
</dbReference>
<dbReference type="Gene3D" id="1.20.80.10">
    <property type="match status" value="1"/>
</dbReference>
<dbReference type="EnsemblMetazoa" id="ADAC008419-RA">
    <property type="protein sequence ID" value="ADAC008419-PA"/>
    <property type="gene ID" value="ADAC008419"/>
</dbReference>
<evidence type="ECO:0000313" key="15">
    <source>
        <dbReference type="EnsemblMetazoa" id="ADAC008419-PA"/>
    </source>
</evidence>
<feature type="domain" description="Tyrosine specific protein phosphatases" evidence="12">
    <location>
        <begin position="1398"/>
        <end position="1479"/>
    </location>
</feature>
<dbReference type="SUPFAM" id="SSF52799">
    <property type="entry name" value="(Phosphotyrosine protein) phosphatases II"/>
    <property type="match status" value="1"/>
</dbReference>
<dbReference type="InterPro" id="IPR035963">
    <property type="entry name" value="FERM_2"/>
</dbReference>
<evidence type="ECO:0000256" key="2">
    <source>
        <dbReference type="ARBA" id="ARBA00004282"/>
    </source>
</evidence>
<evidence type="ECO:0000259" key="12">
    <source>
        <dbReference type="PROSITE" id="PS50056"/>
    </source>
</evidence>
<dbReference type="SMART" id="SM00194">
    <property type="entry name" value="PTPc"/>
    <property type="match status" value="1"/>
</dbReference>
<dbReference type="InterPro" id="IPR029021">
    <property type="entry name" value="Prot-tyrosine_phosphatase-like"/>
</dbReference>
<feature type="domain" description="Tyrosine-protein phosphatase" evidence="11">
    <location>
        <begin position="1226"/>
        <end position="1488"/>
    </location>
</feature>
<dbReference type="Pfam" id="PF09379">
    <property type="entry name" value="FERM_N"/>
    <property type="match status" value="1"/>
</dbReference>
<dbReference type="CDD" id="cd14473">
    <property type="entry name" value="FERM_B-lobe"/>
    <property type="match status" value="1"/>
</dbReference>
<evidence type="ECO:0000256" key="6">
    <source>
        <dbReference type="ARBA" id="ARBA00022801"/>
    </source>
</evidence>
<evidence type="ECO:0000256" key="10">
    <source>
        <dbReference type="SAM" id="MobiDB-lite"/>
    </source>
</evidence>
<dbReference type="EC" id="3.1.3.48" evidence="4"/>
<dbReference type="VEuPathDB" id="VectorBase:ADAC008419"/>
<name>W5J7M3_ANODA</name>
<organism evidence="14">
    <name type="scientific">Anopheles darlingi</name>
    <name type="common">Mosquito</name>
    <dbReference type="NCBI Taxonomy" id="43151"/>
    <lineage>
        <taxon>Eukaryota</taxon>
        <taxon>Metazoa</taxon>
        <taxon>Ecdysozoa</taxon>
        <taxon>Arthropoda</taxon>
        <taxon>Hexapoda</taxon>
        <taxon>Insecta</taxon>
        <taxon>Pterygota</taxon>
        <taxon>Neoptera</taxon>
        <taxon>Endopterygota</taxon>
        <taxon>Diptera</taxon>
        <taxon>Nematocera</taxon>
        <taxon>Culicoidea</taxon>
        <taxon>Culicidae</taxon>
        <taxon>Anophelinae</taxon>
        <taxon>Anopheles</taxon>
    </lineage>
</organism>
<dbReference type="Gene3D" id="3.90.190.10">
    <property type="entry name" value="Protein tyrosine phosphatase superfamily"/>
    <property type="match status" value="1"/>
</dbReference>
<dbReference type="GO" id="GO:0005856">
    <property type="term" value="C:cytoskeleton"/>
    <property type="evidence" value="ECO:0007669"/>
    <property type="project" value="UniProtKB-SubCell"/>
</dbReference>
<evidence type="ECO:0000256" key="7">
    <source>
        <dbReference type="ARBA" id="ARBA00022912"/>
    </source>
</evidence>
<reference evidence="15" key="4">
    <citation type="submission" date="2015-06" db="UniProtKB">
        <authorList>
            <consortium name="EnsemblMetazoa"/>
        </authorList>
    </citation>
    <scope>IDENTIFICATION</scope>
</reference>
<keyword evidence="6" id="KW-0378">Hydrolase</keyword>
<dbReference type="InterPro" id="IPR029071">
    <property type="entry name" value="Ubiquitin-like_domsf"/>
</dbReference>
<dbReference type="Pfam" id="PF00102">
    <property type="entry name" value="Y_phosphatase"/>
    <property type="match status" value="1"/>
</dbReference>
<dbReference type="PROSITE" id="PS50057">
    <property type="entry name" value="FERM_3"/>
    <property type="match status" value="1"/>
</dbReference>
<dbReference type="SMART" id="SM00295">
    <property type="entry name" value="B41"/>
    <property type="match status" value="1"/>
</dbReference>
<protein>
    <recommendedName>
        <fullName evidence="4">protein-tyrosine-phosphatase</fullName>
        <ecNumber evidence="4">3.1.3.48</ecNumber>
    </recommendedName>
</protein>
<evidence type="ECO:0000256" key="1">
    <source>
        <dbReference type="ARBA" id="ARBA00004245"/>
    </source>
</evidence>
<dbReference type="Pfam" id="PF09380">
    <property type="entry name" value="FERM_C"/>
    <property type="match status" value="1"/>
</dbReference>
<evidence type="ECO:0000256" key="3">
    <source>
        <dbReference type="ARBA" id="ARBA00009649"/>
    </source>
</evidence>
<keyword evidence="8" id="KW-0965">Cell junction</keyword>
<reference evidence="14" key="3">
    <citation type="journal article" date="2013" name="Nucleic Acids Res.">
        <title>The genome of Anopheles darlingi, the main neotropical malaria vector.</title>
        <authorList>
            <person name="Marinotti O."/>
            <person name="Cerqueira G.C."/>
            <person name="de Almeida L.G."/>
            <person name="Ferro M.I."/>
            <person name="Loreto E.L."/>
            <person name="Zaha A."/>
            <person name="Teixeira S.M."/>
            <person name="Wespiser A.R."/>
            <person name="Almeida E Silva A."/>
            <person name="Schlindwein A.D."/>
            <person name="Pacheco A.C."/>
            <person name="Silva A.L."/>
            <person name="Graveley B.R."/>
            <person name="Walenz B.P."/>
            <person name="Lima Bde A."/>
            <person name="Ribeiro C.A."/>
            <person name="Nunes-Silva C.G."/>
            <person name="de Carvalho C.R."/>
            <person name="Soares C.M."/>
            <person name="de Menezes C.B."/>
            <person name="Matiolli C."/>
            <person name="Caffrey D."/>
            <person name="Araujo D.A."/>
            <person name="de Oliveira D.M."/>
            <person name="Golenbock D."/>
            <person name="Grisard E.C."/>
            <person name="Fantinatti-Garboggini F."/>
            <person name="de Carvalho F.M."/>
            <person name="Barcellos F.G."/>
            <person name="Prosdocimi F."/>
            <person name="May G."/>
            <person name="Azevedo Junior G.M."/>
            <person name="Guimaraes G.M."/>
            <person name="Goldman G.H."/>
            <person name="Padilha I.Q."/>
            <person name="Batista Jda S."/>
            <person name="Ferro J.A."/>
            <person name="Ribeiro J.M."/>
            <person name="Fietto J.L."/>
            <person name="Dabbas K.M."/>
            <person name="Cerdeira L."/>
            <person name="Agnez-Lima L.F."/>
            <person name="Brocchi M."/>
            <person name="de Carvalho M.O."/>
            <person name="Teixeira Mde M."/>
            <person name="Diniz Maia Mde M."/>
            <person name="Goldman M.H."/>
            <person name="Cruz Schneider M.P."/>
            <person name="Felipe M.S."/>
            <person name="Hungria M."/>
            <person name="Nicolas M.F."/>
            <person name="Pereira M."/>
            <person name="Montes M.A."/>
            <person name="Cantao M.E."/>
            <person name="Vincentz M."/>
            <person name="Rafael M.S."/>
            <person name="Silverman N."/>
            <person name="Stoco P.H."/>
            <person name="Souza R.C."/>
            <person name="Vicentini R."/>
            <person name="Gazzinelli R.T."/>
            <person name="Neves Rde O."/>
            <person name="Silva R."/>
            <person name="Astolfi-Filho S."/>
            <person name="Maciel T.E."/>
            <person name="Urmenyi T.P."/>
            <person name="Tadei W.P."/>
            <person name="Camargo E.P."/>
            <person name="de Vasconcelos A.T."/>
        </authorList>
    </citation>
    <scope>NUCLEOTIDE SEQUENCE</scope>
</reference>
<dbReference type="InterPro" id="IPR000299">
    <property type="entry name" value="FERM_domain"/>
</dbReference>
<feature type="compositionally biased region" description="Basic and acidic residues" evidence="10">
    <location>
        <begin position="1136"/>
        <end position="1152"/>
    </location>
</feature>
<dbReference type="GO" id="GO:0009887">
    <property type="term" value="P:animal organ morphogenesis"/>
    <property type="evidence" value="ECO:0007669"/>
    <property type="project" value="UniProtKB-ARBA"/>
</dbReference>
<dbReference type="InterPro" id="IPR018979">
    <property type="entry name" value="FERM_N"/>
</dbReference>
<dbReference type="InterPro" id="IPR003595">
    <property type="entry name" value="Tyr_Pase_cat"/>
</dbReference>
<dbReference type="InterPro" id="IPR016130">
    <property type="entry name" value="Tyr_Pase_AS"/>
</dbReference>
<dbReference type="SUPFAM" id="SSF47031">
    <property type="entry name" value="Second domain of FERM"/>
    <property type="match status" value="1"/>
</dbReference>
<dbReference type="Proteomes" id="UP000000673">
    <property type="component" value="Unassembled WGS sequence"/>
</dbReference>
<keyword evidence="7" id="KW-0904">Protein phosphatase</keyword>
<dbReference type="SUPFAM" id="SSF54236">
    <property type="entry name" value="Ubiquitin-like"/>
    <property type="match status" value="1"/>
</dbReference>
<feature type="domain" description="FERM" evidence="13">
    <location>
        <begin position="89"/>
        <end position="379"/>
    </location>
</feature>
<keyword evidence="5" id="KW-0963">Cytoplasm</keyword>
<dbReference type="InterPro" id="IPR019748">
    <property type="entry name" value="FERM_central"/>
</dbReference>
<dbReference type="InterPro" id="IPR019749">
    <property type="entry name" value="Band_41_domain"/>
</dbReference>
<dbReference type="GO" id="GO:0004725">
    <property type="term" value="F:protein tyrosine phosphatase activity"/>
    <property type="evidence" value="ECO:0007669"/>
    <property type="project" value="UniProtKB-EC"/>
</dbReference>
<dbReference type="InterPro" id="IPR011993">
    <property type="entry name" value="PH-like_dom_sf"/>
</dbReference>
<dbReference type="PANTHER" id="PTHR45706">
    <property type="entry name" value="TYROSINE-PROTEIN PHOSPHATASE"/>
    <property type="match status" value="1"/>
</dbReference>
<dbReference type="GO" id="GO:0071944">
    <property type="term" value="C:cell periphery"/>
    <property type="evidence" value="ECO:0007669"/>
    <property type="project" value="UniProtKB-ARBA"/>
</dbReference>
<feature type="region of interest" description="Disordered" evidence="10">
    <location>
        <begin position="924"/>
        <end position="962"/>
    </location>
</feature>
<feature type="region of interest" description="Disordered" evidence="10">
    <location>
        <begin position="1127"/>
        <end position="1193"/>
    </location>
</feature>
<feature type="compositionally biased region" description="Gly residues" evidence="10">
    <location>
        <begin position="1074"/>
        <end position="1084"/>
    </location>
</feature>
<evidence type="ECO:0000313" key="14">
    <source>
        <dbReference type="EMBL" id="ETN59966.1"/>
    </source>
</evidence>
<dbReference type="EMBL" id="ADMH02002020">
    <property type="protein sequence ID" value="ETN59966.1"/>
    <property type="molecule type" value="Genomic_DNA"/>
</dbReference>
<feature type="region of interest" description="Disordered" evidence="10">
    <location>
        <begin position="737"/>
        <end position="760"/>
    </location>
</feature>
<dbReference type="InterPro" id="IPR018980">
    <property type="entry name" value="FERM_PH-like_C"/>
</dbReference>
<dbReference type="Gene3D" id="2.30.29.30">
    <property type="entry name" value="Pleckstrin-homology domain (PH domain)/Phosphotyrosine-binding domain (PTB)"/>
    <property type="match status" value="1"/>
</dbReference>
<dbReference type="eggNOG" id="KOG0792">
    <property type="taxonomic scope" value="Eukaryota"/>
</dbReference>
<dbReference type="STRING" id="43151.W5J7M3"/>
<dbReference type="PROSITE" id="PS50055">
    <property type="entry name" value="TYR_PHOSPHATASE_PTP"/>
    <property type="match status" value="1"/>
</dbReference>
<dbReference type="HOGENOM" id="CLU_006456_1_0_1"/>
<reference evidence="14" key="2">
    <citation type="submission" date="2010-05" db="EMBL/GenBank/DDBJ databases">
        <authorList>
            <person name="Almeida L.G."/>
            <person name="Nicolas M.F."/>
            <person name="Souza R.C."/>
            <person name="Vasconcelos A.T.R."/>
        </authorList>
    </citation>
    <scope>NUCLEOTIDE SEQUENCE</scope>
</reference>
<feature type="compositionally biased region" description="Polar residues" evidence="10">
    <location>
        <begin position="1178"/>
        <end position="1188"/>
    </location>
</feature>
<dbReference type="OMA" id="GKYVWRM"/>
<feature type="compositionally biased region" description="Low complexity" evidence="10">
    <location>
        <begin position="660"/>
        <end position="669"/>
    </location>
</feature>
<dbReference type="PROSITE" id="PS50056">
    <property type="entry name" value="TYR_PHOSPHATASE_2"/>
    <property type="match status" value="1"/>
</dbReference>
<comment type="subcellular location">
    <subcellularLocation>
        <location evidence="2">Cell junction</location>
    </subcellularLocation>
    <subcellularLocation>
        <location evidence="1">Cytoplasm</location>
        <location evidence="1">Cytoskeleton</location>
    </subcellularLocation>
</comment>
<sequence>MPFKLKLKKSRHYNVMSKSLFVISVDHLAARPIATLRLYLRDNIETEYPRKEQIVGGGGGGCVGVAGNDRMMMRQGEQCQQFGGPGWDKIIQIYNPDDVTDSSTKIDCTLSSESTGQECLENVCQRISIQQPEFFGLRYVVKGTTDELRWVDLERPLSRQLEKYSANTKVLHLRVMYYVLSGVSLLHDEGTRNYYFLQLKHDVVEGRISCDPRQAVILANYSRQAEYGNHQDRHTVEYLKTLLAFPHDMVRANLLEALTEQVIQQAHELHNVTQGDAESLYISACQQLDGYGQETFTAKNENGSEVMLGISVSGIIVASDENRFYPWRDITNVVNHKRSFNIECTVPRESAGFTVADVATGRYIWKLCALQHRFFVSYEQNQTHASQANLNLFQNMADNLNDSRDDLLAEQQYHTSSAHPSPSPAGSQTPSATGIVYPSNIAGWPGAHPVSSNSMWNNAPPSSALVETQPSGGGLMSSSIASIATGGSIGNLNANAAPNMMQSSRTSLQASNLDINLNSAQQGAGYANQMNSSSWGLAPLNPAIGGSNASLINRAQSSSCLDLSNNNLTPDRERLKAMLPTYRPAPDYETAVQQKYRSSSNDVRLVNGSLLHLAAPQMSLSDQQHQVAQAAVAAAAAHQLDYSISGSQPDVSSYYGQHLQQQQQQQQQQPYPDVTHHTTTHHIIGPHYSDASDYGLTHRFKMMRLVKPPPPYPANRLSSTSTPDLASHRALLGLRSAQVSGSSPDLVSTRPPPLLNHHHPHHGLAQHQLLHHLSQSGQLCYPAHNQHHPQQHQLHHSQTMLPHGTYENLNFIESNSNPPPGGGAGGASGMIGSSVVGQPAGNVFYYVPGGVEHLLITNGGQGESTVPTGATYHSNGPATLPAKVHLNRSSQHINGSIEPIYENVPLPWKNENTPGGELMGVNPIRNRTSSVPSARPIPQPPSNTNAVASAQERDLQTQSSTQATGVLQSILQAKINESGGSTTTMTTSGSSSTAASAVTTATVAPGAASSTPTINRSLSSNNALDSSQYSLDETAQTTATASGASNVGVGVLRNGHNDSGISSITTGSTNFGGSSNGGGGGAGGSSNNTTLTTNASRNVTLASNVSSITASPATSSVKETKRRRFWEILGGGRSKSSSDKQKSATLGREKDRKKAGKDGNVLDTTSSSSTVDGASVAMNDSMNESGSGQLRHRWSTGLPRLQPLPANISKEKLCSLLESKLADPQLYCEFERIPKRSDSATYNCALAEENRNKNFDPTFLPYDTNRVRLTPTRDNRMGYVNASHITSTVGKKQRFYIVAESPNDTHTTHIFWQCVWEADVYLLVQLSKELNYIPQTSERCLEYGQYQVWREFSQETDRCTTSKLRVYHTQSRRYRSVWHLCYTEWADQNCPGDVGHFLGFLEELSSVRLASIAEVPPSHNTNPPVLIHCNEGGGRTGVTLVADLLLYTLDHNQDLDIPRLIGQIRQQRDNIIPSLAQYKFIHALLIHYLRQNRLI</sequence>
<feature type="region of interest" description="Disordered" evidence="10">
    <location>
        <begin position="412"/>
        <end position="434"/>
    </location>
</feature>
<dbReference type="InterPro" id="IPR000242">
    <property type="entry name" value="PTP_cat"/>
</dbReference>
<keyword evidence="16" id="KW-1185">Reference proteome</keyword>
<evidence type="ECO:0000256" key="4">
    <source>
        <dbReference type="ARBA" id="ARBA00013064"/>
    </source>
</evidence>
<evidence type="ECO:0000256" key="8">
    <source>
        <dbReference type="ARBA" id="ARBA00022949"/>
    </source>
</evidence>
<dbReference type="Pfam" id="PF00373">
    <property type="entry name" value="FERM_M"/>
    <property type="match status" value="1"/>
</dbReference>
<dbReference type="PROSITE" id="PS00383">
    <property type="entry name" value="TYR_PHOSPHATASE_1"/>
    <property type="match status" value="1"/>
</dbReference>
<dbReference type="CDD" id="cd13188">
    <property type="entry name" value="FERM_C_PTPN14_PTPN21"/>
    <property type="match status" value="1"/>
</dbReference>
<feature type="region of interest" description="Disordered" evidence="10">
    <location>
        <begin position="1060"/>
        <end position="1092"/>
    </location>
</feature>
<dbReference type="PRINTS" id="PR00935">
    <property type="entry name" value="BAND41"/>
</dbReference>
<dbReference type="SMART" id="SM00404">
    <property type="entry name" value="PTPc_motif"/>
    <property type="match status" value="1"/>
</dbReference>
<dbReference type="VEuPathDB" id="VectorBase:ADAR2_006794"/>
<reference evidence="14 16" key="1">
    <citation type="journal article" date="2010" name="BMC Genomics">
        <title>Combination of measures distinguishes pre-miRNAs from other stem-loops in the genome of the newly sequenced Anopheles darlingi.</title>
        <authorList>
            <person name="Mendes N.D."/>
            <person name="Freitas A.T."/>
            <person name="Vasconcelos A.T."/>
            <person name="Sagot M.F."/>
        </authorList>
    </citation>
    <scope>NUCLEOTIDE SEQUENCE</scope>
</reference>
<dbReference type="InterPro" id="IPR000387">
    <property type="entry name" value="Tyr_Pase_dom"/>
</dbReference>